<dbReference type="EMBL" id="JAYWIO010000001">
    <property type="protein sequence ID" value="KAK7287542.1"/>
    <property type="molecule type" value="Genomic_DNA"/>
</dbReference>
<keyword evidence="3" id="KW-1185">Reference proteome</keyword>
<protein>
    <submittedName>
        <fullName evidence="2">Uncharacterized protein</fullName>
    </submittedName>
</protein>
<dbReference type="AlphaFoldDB" id="A0AAN9IWB5"/>
<gene>
    <name evidence="2" type="ORF">RIF29_00823</name>
</gene>
<sequence>MSPTPVSSSSLPGPASLSCLNRVNRTGIQNGLRGQTTKDFRNRCDANNKPRSVVSRNRIAQSCLETGSGRTPRFGDDNESSQAMTEMNGVCCSSRPMLIGGQSNGSSGQSEANSTNTNPVSSFAVRDLSYNDLSGNLPSWVNQQNLDLCIVFKGQGEDLFMASFR</sequence>
<evidence type="ECO:0000313" key="2">
    <source>
        <dbReference type="EMBL" id="KAK7287542.1"/>
    </source>
</evidence>
<evidence type="ECO:0000313" key="3">
    <source>
        <dbReference type="Proteomes" id="UP001372338"/>
    </source>
</evidence>
<accession>A0AAN9IWB5</accession>
<evidence type="ECO:0000256" key="1">
    <source>
        <dbReference type="SAM" id="MobiDB-lite"/>
    </source>
</evidence>
<feature type="compositionally biased region" description="Basic and acidic residues" evidence="1">
    <location>
        <begin position="36"/>
        <end position="48"/>
    </location>
</feature>
<feature type="region of interest" description="Disordered" evidence="1">
    <location>
        <begin position="28"/>
        <end position="51"/>
    </location>
</feature>
<dbReference type="Proteomes" id="UP001372338">
    <property type="component" value="Unassembled WGS sequence"/>
</dbReference>
<reference evidence="2 3" key="1">
    <citation type="submission" date="2024-01" db="EMBL/GenBank/DDBJ databases">
        <title>The genomes of 5 underutilized Papilionoideae crops provide insights into root nodulation and disease resistanc.</title>
        <authorList>
            <person name="Yuan L."/>
        </authorList>
    </citation>
    <scope>NUCLEOTIDE SEQUENCE [LARGE SCALE GENOMIC DNA]</scope>
    <source>
        <strain evidence="2">ZHUSHIDOU_FW_LH</strain>
        <tissue evidence="2">Leaf</tissue>
    </source>
</reference>
<comment type="caution">
    <text evidence="2">The sequence shown here is derived from an EMBL/GenBank/DDBJ whole genome shotgun (WGS) entry which is preliminary data.</text>
</comment>
<name>A0AAN9IWB5_CROPI</name>
<organism evidence="2 3">
    <name type="scientific">Crotalaria pallida</name>
    <name type="common">Smooth rattlebox</name>
    <name type="synonym">Crotalaria striata</name>
    <dbReference type="NCBI Taxonomy" id="3830"/>
    <lineage>
        <taxon>Eukaryota</taxon>
        <taxon>Viridiplantae</taxon>
        <taxon>Streptophyta</taxon>
        <taxon>Embryophyta</taxon>
        <taxon>Tracheophyta</taxon>
        <taxon>Spermatophyta</taxon>
        <taxon>Magnoliopsida</taxon>
        <taxon>eudicotyledons</taxon>
        <taxon>Gunneridae</taxon>
        <taxon>Pentapetalae</taxon>
        <taxon>rosids</taxon>
        <taxon>fabids</taxon>
        <taxon>Fabales</taxon>
        <taxon>Fabaceae</taxon>
        <taxon>Papilionoideae</taxon>
        <taxon>50 kb inversion clade</taxon>
        <taxon>genistoids sensu lato</taxon>
        <taxon>core genistoids</taxon>
        <taxon>Crotalarieae</taxon>
        <taxon>Crotalaria</taxon>
    </lineage>
</organism>
<proteinExistence type="predicted"/>